<name>A0ACB7CDA1_9ASCO</name>
<organism evidence="1 2">
    <name type="scientific">Pneumocystis oryctolagi</name>
    <dbReference type="NCBI Taxonomy" id="42067"/>
    <lineage>
        <taxon>Eukaryota</taxon>
        <taxon>Fungi</taxon>
        <taxon>Dikarya</taxon>
        <taxon>Ascomycota</taxon>
        <taxon>Taphrinomycotina</taxon>
        <taxon>Pneumocystomycetes</taxon>
        <taxon>Pneumocystaceae</taxon>
        <taxon>Pneumocystis</taxon>
    </lineage>
</organism>
<dbReference type="EMBL" id="JABTEG010000003">
    <property type="protein sequence ID" value="KAG4305370.1"/>
    <property type="molecule type" value="Genomic_DNA"/>
</dbReference>
<dbReference type="Proteomes" id="UP000768646">
    <property type="component" value="Unassembled WGS sequence"/>
</dbReference>
<reference evidence="1 2" key="1">
    <citation type="journal article" date="2021" name="Commun. Biol.">
        <title>Genomic insights into the host specific adaptation of the Pneumocystis genus.</title>
        <authorList>
            <person name="Cisse O.H."/>
            <person name="Ma L."/>
            <person name="Dekker J.P."/>
            <person name="Khil P.P."/>
            <person name="Youn J.-H."/>
            <person name="Brenchley J.M."/>
            <person name="Blair R."/>
            <person name="Pahar B."/>
            <person name="Chabe M."/>
            <person name="Van Rompay K.K.A."/>
            <person name="Keesler R."/>
            <person name="Sukura A."/>
            <person name="Hirsch V."/>
            <person name="Kutty G."/>
            <person name="Liu Y."/>
            <person name="Peng L."/>
            <person name="Chen J."/>
            <person name="Song J."/>
            <person name="Weissenbacher-Lang C."/>
            <person name="Xu J."/>
            <person name="Upham N.S."/>
            <person name="Stajich J.E."/>
            <person name="Cuomo C.A."/>
            <person name="Cushion M.T."/>
            <person name="Kovacs J.A."/>
        </authorList>
    </citation>
    <scope>NUCLEOTIDE SEQUENCE [LARGE SCALE GENOMIC DNA]</scope>
    <source>
        <strain evidence="1 2">RABM</strain>
    </source>
</reference>
<keyword evidence="2" id="KW-1185">Reference proteome</keyword>
<evidence type="ECO:0000313" key="2">
    <source>
        <dbReference type="Proteomes" id="UP000768646"/>
    </source>
</evidence>
<protein>
    <submittedName>
        <fullName evidence="1">Uncharacterized protein</fullName>
    </submittedName>
</protein>
<sequence>MLEKVVFDFKNGFECLENIEIVKKIEENGKLIQKINFSENIYETSFLKNSRFFKRINTLYHTESLGTDLIACIVEKSTLKSDITNDLSEDKSVMFKDDCEDKKEDIDDIWLEDDILYYPKQITWDVFKNPLSTPYINPFITEKSMQIFDYLLVRKLNHIYSPQEAGILVDSTLLYKSLLLLSLGESSPLFSWDKKYLKFFLLVENLKVTGCTKESTRSVINFFMSIGTHTSRLGLFVDSVKENALSHDPCVLAFISCITEILKNYRNILVSDLDDIKRPLFLLNYVEKYSHIEESLKNLASLCFRDLETFSEPPFPEIKKGIHLLNMLYTFACENFYRNKKNILPISKFLLKYSSYPWLKMLEQWIGFQKMALNKTTLWKGDKDSWFFIHEKNNCYFENNMNLDEYLKIDNVNCLYLPKLFFQNVYDIGKSIKLLYKLQPNHPLCRILNKEIDSLEVNIQLEWRFHWESINNLIKQVKIYKEIMEIEIEKFENFNKCNKVKKIEKTSTEKSEFNIFEHSKQKIVDSINESISFFENEIKDTSPFNKDLDMIYSEENVVPIDTIPMYCFMIPLIVQSDLVNKAVMKLFFKDVELKRHLSLLWKVKLFDDGLFILNLSYALFGYSFEHNKYSLELNCGSGLKKKWPPKSIELVIALRNVLVDTFGSEFLLSKKGFGTESSLLGGLSFSVKEINESEFKLIKDPYNIEALDFLKIVYTPSFPLNEIITNSCLIKYDQLTNFLLRLIRMNDIVTKLFDVKTNDKILNNFKMTLKFRFYSRYFIYILSCYVFNIILPLNHDKLNKYLTNIEYNLSQSTFTSLTRFHMEILDHILFSCFLTSSQEVLIHIVTDIFSVILKFSKVFFQYQSQTDILSTNSLIYATNTLYPLLVEHVTKFVQMIHHLAVDKDIYTELDSLLDTKYFKI</sequence>
<proteinExistence type="predicted"/>
<accession>A0ACB7CDA1</accession>
<evidence type="ECO:0000313" key="1">
    <source>
        <dbReference type="EMBL" id="KAG4305370.1"/>
    </source>
</evidence>
<gene>
    <name evidence="1" type="ORF">PORY_000926</name>
</gene>
<comment type="caution">
    <text evidence="1">The sequence shown here is derived from an EMBL/GenBank/DDBJ whole genome shotgun (WGS) entry which is preliminary data.</text>
</comment>